<protein>
    <submittedName>
        <fullName evidence="4">Ankyrin repeats (3 copies)</fullName>
    </submittedName>
</protein>
<evidence type="ECO:0000313" key="4">
    <source>
        <dbReference type="EMBL" id="TWU38615.1"/>
    </source>
</evidence>
<dbReference type="SMART" id="SM00248">
    <property type="entry name" value="ANK"/>
    <property type="match status" value="6"/>
</dbReference>
<dbReference type="PROSITE" id="PS50088">
    <property type="entry name" value="ANK_REPEAT"/>
    <property type="match status" value="1"/>
</dbReference>
<dbReference type="SUPFAM" id="SSF48403">
    <property type="entry name" value="Ankyrin repeat"/>
    <property type="match status" value="2"/>
</dbReference>
<dbReference type="AlphaFoldDB" id="A0A5C6DQX3"/>
<keyword evidence="5" id="KW-1185">Reference proteome</keyword>
<accession>A0A5C6DQX3</accession>
<dbReference type="InterPro" id="IPR036770">
    <property type="entry name" value="Ankyrin_rpt-contain_sf"/>
</dbReference>
<feature type="repeat" description="ANK" evidence="3">
    <location>
        <begin position="230"/>
        <end position="262"/>
    </location>
</feature>
<dbReference type="OrthoDB" id="6692170at2"/>
<dbReference type="PROSITE" id="PS50297">
    <property type="entry name" value="ANK_REP_REGION"/>
    <property type="match status" value="1"/>
</dbReference>
<dbReference type="PANTHER" id="PTHR24189:SF50">
    <property type="entry name" value="ANKYRIN REPEAT AND SOCS BOX PROTEIN 2"/>
    <property type="match status" value="1"/>
</dbReference>
<sequence>MTKPLPAPTRSLPAKPNLLQLRKQAKQLLKSYKAGQTAAIQEVQRFEETPNRETLSLADAQRIFARAYGFSSWARLKQHVDGLNVQAFCEAVQAGDIGRVRELAKARPELVGIERGGSFGEQIALHLAVLNRNTEMTRLLMQLGSDAHKGIWPHREATSAFAIAKSRDWNDIVEIIEQQERNRRTKLSGSGATIGPQTDAIFKAIHQDINDEAIRILESDLSLVHACDDGGATPLHIAASMHNPLLVRWLIEHGADVNAMAERDVPPHLHAIRDSSGKTPLDYAAVLAGWSSHGRDFCFLERSRVAPERFNETCTLLRSAGASLTPRTAVATGDLSSVLRMHRENQLINDVHFFRGGLLSIAVRVNNLEMVSQLLALGIDPDESGVSTDDGSRSWGAPLWFATMCGRHGVAETLLNHGADVNAVLYACGDAMSIAQTTADERLKVILNDHGARITVEHVASCADIGLAQAILDGTTPACSLNSDSATPVELAEQMLLAAGDNSPEIVRLCLQHIHRPKDDAWWTYAMVRATNPQSLDHILRHGVNPSVVGENGFTLLHHIATTTTGESDRLKLATILLEHGASLEQRDLLLKSTPLGWACRWGRRELVELYLSRGLDPSDPGTEPWAKPLAWATRQGHDEIVAQLMALCAS</sequence>
<dbReference type="Pfam" id="PF00023">
    <property type="entry name" value="Ank"/>
    <property type="match status" value="2"/>
</dbReference>
<dbReference type="PANTHER" id="PTHR24189">
    <property type="entry name" value="MYOTROPHIN"/>
    <property type="match status" value="1"/>
</dbReference>
<dbReference type="Proteomes" id="UP000319143">
    <property type="component" value="Unassembled WGS sequence"/>
</dbReference>
<keyword evidence="1" id="KW-0677">Repeat</keyword>
<evidence type="ECO:0000256" key="3">
    <source>
        <dbReference type="PROSITE-ProRule" id="PRU00023"/>
    </source>
</evidence>
<keyword evidence="2 3" id="KW-0040">ANK repeat</keyword>
<name>A0A5C6DQX3_9BACT</name>
<dbReference type="InterPro" id="IPR002110">
    <property type="entry name" value="Ankyrin_rpt"/>
</dbReference>
<dbReference type="Gene3D" id="1.25.40.20">
    <property type="entry name" value="Ankyrin repeat-containing domain"/>
    <property type="match status" value="4"/>
</dbReference>
<evidence type="ECO:0000256" key="2">
    <source>
        <dbReference type="ARBA" id="ARBA00023043"/>
    </source>
</evidence>
<dbReference type="RefSeq" id="WP_146527031.1">
    <property type="nucleotide sequence ID" value="NZ_SJPV01000004.1"/>
</dbReference>
<proteinExistence type="predicted"/>
<evidence type="ECO:0000313" key="5">
    <source>
        <dbReference type="Proteomes" id="UP000319143"/>
    </source>
</evidence>
<gene>
    <name evidence="4" type="ORF">Poly41_30920</name>
</gene>
<dbReference type="EMBL" id="SJPV01000004">
    <property type="protein sequence ID" value="TWU38615.1"/>
    <property type="molecule type" value="Genomic_DNA"/>
</dbReference>
<comment type="caution">
    <text evidence="4">The sequence shown here is derived from an EMBL/GenBank/DDBJ whole genome shotgun (WGS) entry which is preliminary data.</text>
</comment>
<dbReference type="PRINTS" id="PR01415">
    <property type="entry name" value="ANKYRIN"/>
</dbReference>
<dbReference type="InterPro" id="IPR050745">
    <property type="entry name" value="Multifunctional_regulatory"/>
</dbReference>
<evidence type="ECO:0000256" key="1">
    <source>
        <dbReference type="ARBA" id="ARBA00022737"/>
    </source>
</evidence>
<reference evidence="4 5" key="1">
    <citation type="submission" date="2019-02" db="EMBL/GenBank/DDBJ databases">
        <title>Deep-cultivation of Planctomycetes and their phenomic and genomic characterization uncovers novel biology.</title>
        <authorList>
            <person name="Wiegand S."/>
            <person name="Jogler M."/>
            <person name="Boedeker C."/>
            <person name="Pinto D."/>
            <person name="Vollmers J."/>
            <person name="Rivas-Marin E."/>
            <person name="Kohn T."/>
            <person name="Peeters S.H."/>
            <person name="Heuer A."/>
            <person name="Rast P."/>
            <person name="Oberbeckmann S."/>
            <person name="Bunk B."/>
            <person name="Jeske O."/>
            <person name="Meyerdierks A."/>
            <person name="Storesund J.E."/>
            <person name="Kallscheuer N."/>
            <person name="Luecker S."/>
            <person name="Lage O.M."/>
            <person name="Pohl T."/>
            <person name="Merkel B.J."/>
            <person name="Hornburger P."/>
            <person name="Mueller R.-W."/>
            <person name="Bruemmer F."/>
            <person name="Labrenz M."/>
            <person name="Spormann A.M."/>
            <person name="Op Den Camp H."/>
            <person name="Overmann J."/>
            <person name="Amann R."/>
            <person name="Jetten M.S.M."/>
            <person name="Mascher T."/>
            <person name="Medema M.H."/>
            <person name="Devos D.P."/>
            <person name="Kaster A.-K."/>
            <person name="Ovreas L."/>
            <person name="Rohde M."/>
            <person name="Galperin M.Y."/>
            <person name="Jogler C."/>
        </authorList>
    </citation>
    <scope>NUCLEOTIDE SEQUENCE [LARGE SCALE GENOMIC DNA]</scope>
    <source>
        <strain evidence="4 5">Poly41</strain>
    </source>
</reference>
<organism evidence="4 5">
    <name type="scientific">Novipirellula artificiosorum</name>
    <dbReference type="NCBI Taxonomy" id="2528016"/>
    <lineage>
        <taxon>Bacteria</taxon>
        <taxon>Pseudomonadati</taxon>
        <taxon>Planctomycetota</taxon>
        <taxon>Planctomycetia</taxon>
        <taxon>Pirellulales</taxon>
        <taxon>Pirellulaceae</taxon>
        <taxon>Novipirellula</taxon>
    </lineage>
</organism>